<organism evidence="6 7">
    <name type="scientific">Pararhizobium mangrovi</name>
    <dbReference type="NCBI Taxonomy" id="2590452"/>
    <lineage>
        <taxon>Bacteria</taxon>
        <taxon>Pseudomonadati</taxon>
        <taxon>Pseudomonadota</taxon>
        <taxon>Alphaproteobacteria</taxon>
        <taxon>Hyphomicrobiales</taxon>
        <taxon>Rhizobiaceae</taxon>
        <taxon>Rhizobium/Agrobacterium group</taxon>
        <taxon>Pararhizobium</taxon>
    </lineage>
</organism>
<dbReference type="Gene3D" id="1.10.260.40">
    <property type="entry name" value="lambda repressor-like DNA-binding domains"/>
    <property type="match status" value="1"/>
</dbReference>
<dbReference type="AlphaFoldDB" id="A0A506UB88"/>
<keyword evidence="7" id="KW-1185">Reference proteome</keyword>
<evidence type="ECO:0000259" key="5">
    <source>
        <dbReference type="PROSITE" id="PS50943"/>
    </source>
</evidence>
<dbReference type="GO" id="GO:0000976">
    <property type="term" value="F:transcription cis-regulatory region binding"/>
    <property type="evidence" value="ECO:0007669"/>
    <property type="project" value="TreeGrafter"/>
</dbReference>
<feature type="domain" description="HTH cro/C1-type" evidence="5">
    <location>
        <begin position="2"/>
        <end position="50"/>
    </location>
</feature>
<dbReference type="EMBL" id="VHLH01000007">
    <property type="protein sequence ID" value="TPW30294.1"/>
    <property type="molecule type" value="Genomic_DNA"/>
</dbReference>
<dbReference type="InterPro" id="IPR001387">
    <property type="entry name" value="Cro/C1-type_HTH"/>
</dbReference>
<protein>
    <submittedName>
        <fullName evidence="6">LacI family transcriptional regulator</fullName>
    </submittedName>
</protein>
<dbReference type="PANTHER" id="PTHR30146:SF109">
    <property type="entry name" value="HTH-TYPE TRANSCRIPTIONAL REGULATOR GALS"/>
    <property type="match status" value="1"/>
</dbReference>
<name>A0A506UB88_9HYPH</name>
<evidence type="ECO:0000256" key="1">
    <source>
        <dbReference type="ARBA" id="ARBA00023015"/>
    </source>
</evidence>
<dbReference type="SMART" id="SM00354">
    <property type="entry name" value="HTH_LACI"/>
    <property type="match status" value="1"/>
</dbReference>
<dbReference type="Pfam" id="PF13377">
    <property type="entry name" value="Peripla_BP_3"/>
    <property type="match status" value="1"/>
</dbReference>
<dbReference type="SUPFAM" id="SSF47413">
    <property type="entry name" value="lambda repressor-like DNA-binding domains"/>
    <property type="match status" value="1"/>
</dbReference>
<dbReference type="RefSeq" id="WP_141166146.1">
    <property type="nucleotide sequence ID" value="NZ_VHLH01000007.1"/>
</dbReference>
<evidence type="ECO:0000313" key="6">
    <source>
        <dbReference type="EMBL" id="TPW30294.1"/>
    </source>
</evidence>
<dbReference type="Gene3D" id="3.40.50.2300">
    <property type="match status" value="2"/>
</dbReference>
<dbReference type="OrthoDB" id="7946617at2"/>
<reference evidence="6 7" key="1">
    <citation type="submission" date="2019-06" db="EMBL/GenBank/DDBJ databases">
        <authorList>
            <person name="Li M."/>
        </authorList>
    </citation>
    <scope>NUCLEOTIDE SEQUENCE [LARGE SCALE GENOMIC DNA]</scope>
    <source>
        <strain evidence="6 7">BGMRC6574</strain>
    </source>
</reference>
<evidence type="ECO:0000259" key="4">
    <source>
        <dbReference type="PROSITE" id="PS50932"/>
    </source>
</evidence>
<dbReference type="InterPro" id="IPR028082">
    <property type="entry name" value="Peripla_BP_I"/>
</dbReference>
<keyword evidence="3" id="KW-0804">Transcription</keyword>
<accession>A0A506UB88</accession>
<dbReference type="InterPro" id="IPR000843">
    <property type="entry name" value="HTH_LacI"/>
</dbReference>
<dbReference type="Proteomes" id="UP000320314">
    <property type="component" value="Unassembled WGS sequence"/>
</dbReference>
<dbReference type="PROSITE" id="PS50932">
    <property type="entry name" value="HTH_LACI_2"/>
    <property type="match status" value="1"/>
</dbReference>
<keyword evidence="2" id="KW-0238">DNA-binding</keyword>
<dbReference type="PANTHER" id="PTHR30146">
    <property type="entry name" value="LACI-RELATED TRANSCRIPTIONAL REPRESSOR"/>
    <property type="match status" value="1"/>
</dbReference>
<feature type="domain" description="HTH lacI-type" evidence="4">
    <location>
        <begin position="5"/>
        <end position="60"/>
    </location>
</feature>
<dbReference type="PROSITE" id="PS50943">
    <property type="entry name" value="HTH_CROC1"/>
    <property type="match status" value="1"/>
</dbReference>
<dbReference type="CDD" id="cd01392">
    <property type="entry name" value="HTH_LacI"/>
    <property type="match status" value="1"/>
</dbReference>
<sequence length="337" mass="35994">MRRSVTQRQVAERAGVTQATVSLVLNGGRDKISAETVERVEAAIADLNYRPNRFAQALRTQRTFVIACIVPDLTNPFYPSLVVSVQKVARDAGYDVITIDTEGEVANEEQVVRSAQNGRFDGIVGVFFNLGARDLAPASLAGVPIVRIEVDRKIGGPLPIDDLFIDNEAAARALTTHLVELGHRRIAMIVAPRGPQRVRLQGYLKAMAEIGAEPCIVDAANFTVDAGSGATNRLLDSGPQPTAIVAANDLIAIGAIQALTERGLLVPDDVSVAGFDNIPASALVTPPLTTVGQFQDRLGARAAHILLTRLVNGKTDPGRGEEMGFELMIRASVSRPH</sequence>
<proteinExistence type="predicted"/>
<dbReference type="CDD" id="cd06267">
    <property type="entry name" value="PBP1_LacI_sugar_binding-like"/>
    <property type="match status" value="1"/>
</dbReference>
<evidence type="ECO:0000256" key="2">
    <source>
        <dbReference type="ARBA" id="ARBA00023125"/>
    </source>
</evidence>
<dbReference type="InterPro" id="IPR010982">
    <property type="entry name" value="Lambda_DNA-bd_dom_sf"/>
</dbReference>
<dbReference type="GO" id="GO:0003700">
    <property type="term" value="F:DNA-binding transcription factor activity"/>
    <property type="evidence" value="ECO:0007669"/>
    <property type="project" value="TreeGrafter"/>
</dbReference>
<dbReference type="InterPro" id="IPR046335">
    <property type="entry name" value="LacI/GalR-like_sensor"/>
</dbReference>
<evidence type="ECO:0000313" key="7">
    <source>
        <dbReference type="Proteomes" id="UP000320314"/>
    </source>
</evidence>
<evidence type="ECO:0000256" key="3">
    <source>
        <dbReference type="ARBA" id="ARBA00023163"/>
    </source>
</evidence>
<comment type="caution">
    <text evidence="6">The sequence shown here is derived from an EMBL/GenBank/DDBJ whole genome shotgun (WGS) entry which is preliminary data.</text>
</comment>
<gene>
    <name evidence="6" type="ORF">FJU11_06090</name>
</gene>
<keyword evidence="1" id="KW-0805">Transcription regulation</keyword>
<dbReference type="SUPFAM" id="SSF53822">
    <property type="entry name" value="Periplasmic binding protein-like I"/>
    <property type="match status" value="1"/>
</dbReference>
<dbReference type="Pfam" id="PF00356">
    <property type="entry name" value="LacI"/>
    <property type="match status" value="1"/>
</dbReference>